<keyword evidence="2" id="KW-0472">Membrane</keyword>
<dbReference type="EMBL" id="JAVDYF010000001">
    <property type="protein sequence ID" value="MDR7355125.1"/>
    <property type="molecule type" value="Genomic_DNA"/>
</dbReference>
<protein>
    <submittedName>
        <fullName evidence="4">Uncharacterized protein</fullName>
    </submittedName>
</protein>
<evidence type="ECO:0000256" key="2">
    <source>
        <dbReference type="SAM" id="Phobius"/>
    </source>
</evidence>
<gene>
    <name evidence="4" type="ORF">J2S37_001663</name>
</gene>
<keyword evidence="5" id="KW-1185">Reference proteome</keyword>
<comment type="caution">
    <text evidence="4">The sequence shown here is derived from an EMBL/GenBank/DDBJ whole genome shotgun (WGS) entry which is preliminary data.</text>
</comment>
<dbReference type="Proteomes" id="UP001183619">
    <property type="component" value="Unassembled WGS sequence"/>
</dbReference>
<reference evidence="4 5" key="1">
    <citation type="submission" date="2023-07" db="EMBL/GenBank/DDBJ databases">
        <title>Sequencing the genomes of 1000 actinobacteria strains.</title>
        <authorList>
            <person name="Klenk H.-P."/>
        </authorList>
    </citation>
    <scope>NUCLEOTIDE SEQUENCE [LARGE SCALE GENOMIC DNA]</scope>
    <source>
        <strain evidence="4 5">DSM 44508</strain>
    </source>
</reference>
<sequence length="471" mass="49740">MKKRACVAVVFAIALAFSPSALVPAVAVGTEVGGNIMSNERFLVVNNHQDVHLQLIDGYPLVRMRDDGSISGSSSAFRASGTVLVAVPSLAEVEPSRISAQLGFDLPSPVWNLPEVQVDSLPWVGFSTLGVMPENLTQSDYVSLMLKSVESPADGRIVLWKQAGLDSDGTVLLDSDDLKKEWQFPLNSHVHSGILFTQPGRYDVVFSYVGEYHGVNCEDSTPADFSVTFLVGAEAIEQARADFSIREQTDPVDSEALDFQKDFQRPADPTSCDPGRPSERRKPQDKASDISAKPINDALKGLDPKLHKLNQAADEVIKAKLASPRSSDAALSSTPNDNTDPVPHSHAQPTSAAPVASPVSIPASEPRVVSGNMPTLSASQASRAPAQAGKRNAAKPAQPKAEISDAPKTPVEQVPAAAAGASLPAMEPDVTTVAVSKSMGMGEGFALGIGLMSLLMGMIAFAVARRITSAD</sequence>
<keyword evidence="3" id="KW-0732">Signal</keyword>
<evidence type="ECO:0000256" key="3">
    <source>
        <dbReference type="SAM" id="SignalP"/>
    </source>
</evidence>
<feature type="transmembrane region" description="Helical" evidence="2">
    <location>
        <begin position="445"/>
        <end position="464"/>
    </location>
</feature>
<evidence type="ECO:0000313" key="5">
    <source>
        <dbReference type="Proteomes" id="UP001183619"/>
    </source>
</evidence>
<feature type="compositionally biased region" description="Low complexity" evidence="1">
    <location>
        <begin position="349"/>
        <end position="364"/>
    </location>
</feature>
<feature type="signal peptide" evidence="3">
    <location>
        <begin position="1"/>
        <end position="21"/>
    </location>
</feature>
<dbReference type="NCBIfam" id="NF038134">
    <property type="entry name" value="choice_anch_M"/>
    <property type="match status" value="1"/>
</dbReference>
<feature type="compositionally biased region" description="Polar residues" evidence="1">
    <location>
        <begin position="324"/>
        <end position="339"/>
    </location>
</feature>
<organism evidence="4 5">
    <name type="scientific">Corynebacterium felinum</name>
    <dbReference type="NCBI Taxonomy" id="131318"/>
    <lineage>
        <taxon>Bacteria</taxon>
        <taxon>Bacillati</taxon>
        <taxon>Actinomycetota</taxon>
        <taxon>Actinomycetes</taxon>
        <taxon>Mycobacteriales</taxon>
        <taxon>Corynebacteriaceae</taxon>
        <taxon>Corynebacterium</taxon>
    </lineage>
</organism>
<accession>A0ABU2B943</accession>
<feature type="region of interest" description="Disordered" evidence="1">
    <location>
        <begin position="321"/>
        <end position="420"/>
    </location>
</feature>
<proteinExistence type="predicted"/>
<keyword evidence="2" id="KW-0812">Transmembrane</keyword>
<feature type="region of interest" description="Disordered" evidence="1">
    <location>
        <begin position="259"/>
        <end position="303"/>
    </location>
</feature>
<evidence type="ECO:0000256" key="1">
    <source>
        <dbReference type="SAM" id="MobiDB-lite"/>
    </source>
</evidence>
<feature type="chain" id="PRO_5045528540" evidence="3">
    <location>
        <begin position="22"/>
        <end position="471"/>
    </location>
</feature>
<evidence type="ECO:0000313" key="4">
    <source>
        <dbReference type="EMBL" id="MDR7355125.1"/>
    </source>
</evidence>
<dbReference type="RefSeq" id="WP_277104710.1">
    <property type="nucleotide sequence ID" value="NZ_BAAAJS010000068.1"/>
</dbReference>
<name>A0ABU2B943_9CORY</name>
<feature type="compositionally biased region" description="Basic and acidic residues" evidence="1">
    <location>
        <begin position="276"/>
        <end position="288"/>
    </location>
</feature>
<keyword evidence="2" id="KW-1133">Transmembrane helix</keyword>
<feature type="compositionally biased region" description="Low complexity" evidence="1">
    <location>
        <begin position="377"/>
        <end position="388"/>
    </location>
</feature>